<dbReference type="Proteomes" id="UP000296822">
    <property type="component" value="Chromosome"/>
</dbReference>
<protein>
    <submittedName>
        <fullName evidence="1">Uncharacterized protein</fullName>
    </submittedName>
</protein>
<dbReference type="GeneID" id="39851417"/>
<dbReference type="AlphaFoldDB" id="A0A4D6HN35"/>
<dbReference type="InterPro" id="IPR013783">
    <property type="entry name" value="Ig-like_fold"/>
</dbReference>
<proteinExistence type="predicted"/>
<reference evidence="1 2" key="1">
    <citation type="journal article" date="2019" name="Nat. Commun.">
        <title>A new type of DNA phosphorothioation-based antiviral system in archaea.</title>
        <authorList>
            <person name="Xiong L."/>
            <person name="Liu S."/>
            <person name="Chen S."/>
            <person name="Xiao Y."/>
            <person name="Zhu B."/>
            <person name="Gao Y."/>
            <person name="Zhang Y."/>
            <person name="Chen B."/>
            <person name="Luo J."/>
            <person name="Deng Z."/>
            <person name="Chen X."/>
            <person name="Wang L."/>
            <person name="Chen S."/>
        </authorList>
    </citation>
    <scope>NUCLEOTIDE SEQUENCE [LARGE SCALE GENOMIC DNA]</scope>
    <source>
        <strain evidence="1 2">JCM 10635</strain>
    </source>
</reference>
<gene>
    <name evidence="1" type="ORF">DV706_09145</name>
</gene>
<dbReference type="EMBL" id="CP031305">
    <property type="protein sequence ID" value="QCC54618.1"/>
    <property type="molecule type" value="Genomic_DNA"/>
</dbReference>
<dbReference type="KEGG" id="nbg:DV706_09145"/>
<accession>A0A4D6HN35</accession>
<sequence length="443" mass="46916">MREGVPNRRTILEGVATGIGLSLVGAGSVTGVTGLERRYPASEEITIEPGSTVLFEAEPPTDVEPNDVEWDGGGDVDSAPLPGDYVYATGRPATFRTFESTGTYDVTCTYQGGTGTSAVEWTVVVESGGVSPPTIDLDTEPGADERVGVDETIEITASATATDGSLEHIIWIEGQNMTVPDVSSLVGREDSTTLTTSAGWISAGYPTGARAVSERGLMSEPEYDDGPAVRPPLTIDIIETNDPVDAGETLEVVAEVENTGDVMMAGDPTQQLEFIVGEDPVVVDTETVSVDWNETERVTLEYETYPVEQDDEFPVRVEGADDTAERSVLVSGGDHGETSRRGVTVAIRETNDPVDAGETLAVTAELENTGSEETTRSLEFAVGHDPEVVETRSVTVGGSATETVTLTFETAVVERTQSFPVRIETDDASAERPVRVVGTADSQ</sequence>
<evidence type="ECO:0000313" key="1">
    <source>
        <dbReference type="EMBL" id="QCC54618.1"/>
    </source>
</evidence>
<evidence type="ECO:0000313" key="2">
    <source>
        <dbReference type="Proteomes" id="UP000296822"/>
    </source>
</evidence>
<dbReference type="RefSeq" id="WP_006064939.1">
    <property type="nucleotide sequence ID" value="NZ_CP031305.1"/>
</dbReference>
<organism evidence="1 2">
    <name type="scientific">Natronorubrum bangense</name>
    <dbReference type="NCBI Taxonomy" id="61858"/>
    <lineage>
        <taxon>Archaea</taxon>
        <taxon>Methanobacteriati</taxon>
        <taxon>Methanobacteriota</taxon>
        <taxon>Stenosarchaea group</taxon>
        <taxon>Halobacteria</taxon>
        <taxon>Halobacteriales</taxon>
        <taxon>Natrialbaceae</taxon>
        <taxon>Natronorubrum</taxon>
    </lineage>
</organism>
<dbReference type="Gene3D" id="2.60.40.10">
    <property type="entry name" value="Immunoglobulins"/>
    <property type="match status" value="2"/>
</dbReference>
<name>A0A4D6HN35_9EURY</name>